<organism evidence="4 5">
    <name type="scientific">Cryptotermes secundus</name>
    <dbReference type="NCBI Taxonomy" id="105785"/>
    <lineage>
        <taxon>Eukaryota</taxon>
        <taxon>Metazoa</taxon>
        <taxon>Ecdysozoa</taxon>
        <taxon>Arthropoda</taxon>
        <taxon>Hexapoda</taxon>
        <taxon>Insecta</taxon>
        <taxon>Pterygota</taxon>
        <taxon>Neoptera</taxon>
        <taxon>Polyneoptera</taxon>
        <taxon>Dictyoptera</taxon>
        <taxon>Blattodea</taxon>
        <taxon>Blattoidea</taxon>
        <taxon>Termitoidae</taxon>
        <taxon>Kalotermitidae</taxon>
        <taxon>Cryptotermitinae</taxon>
        <taxon>Cryptotermes</taxon>
    </lineage>
</organism>
<dbReference type="InterPro" id="IPR029064">
    <property type="entry name" value="Ribosomal_eL30-like_sf"/>
</dbReference>
<dbReference type="STRING" id="105785.A0A2J7Q653"/>
<dbReference type="PANTHER" id="PTHR10411">
    <property type="entry name" value="GROWTH ARREST AND DNA DAMAGE-INDUCIBLE PROTEIN GADD45"/>
    <property type="match status" value="1"/>
</dbReference>
<keyword evidence="2" id="KW-0175">Coiled coil</keyword>
<dbReference type="OrthoDB" id="5976967at2759"/>
<evidence type="ECO:0000313" key="4">
    <source>
        <dbReference type="EMBL" id="PNF24063.1"/>
    </source>
</evidence>
<gene>
    <name evidence="4" type="ORF">B7P43_G08107</name>
</gene>
<feature type="domain" description="Ribosomal protein eL8/eL30/eS12/Gadd45" evidence="3">
    <location>
        <begin position="187"/>
        <end position="265"/>
    </location>
</feature>
<dbReference type="GO" id="GO:0051726">
    <property type="term" value="P:regulation of cell cycle"/>
    <property type="evidence" value="ECO:0007669"/>
    <property type="project" value="InterPro"/>
</dbReference>
<comment type="caution">
    <text evidence="4">The sequence shown here is derived from an EMBL/GenBank/DDBJ whole genome shotgun (WGS) entry which is preliminary data.</text>
</comment>
<evidence type="ECO:0000256" key="1">
    <source>
        <dbReference type="ARBA" id="ARBA00007361"/>
    </source>
</evidence>
<dbReference type="GO" id="GO:0005737">
    <property type="term" value="C:cytoplasm"/>
    <property type="evidence" value="ECO:0007669"/>
    <property type="project" value="TreeGrafter"/>
</dbReference>
<evidence type="ECO:0000313" key="5">
    <source>
        <dbReference type="Proteomes" id="UP000235965"/>
    </source>
</evidence>
<dbReference type="PANTHER" id="PTHR10411:SF8">
    <property type="entry name" value="FI09246P"/>
    <property type="match status" value="1"/>
</dbReference>
<proteinExistence type="inferred from homology"/>
<dbReference type="EMBL" id="NEVH01017540">
    <property type="protein sequence ID" value="PNF24063.1"/>
    <property type="molecule type" value="Genomic_DNA"/>
</dbReference>
<dbReference type="InParanoid" id="A0A2J7Q653"/>
<name>A0A2J7Q653_9NEOP</name>
<reference evidence="4 5" key="1">
    <citation type="submission" date="2017-12" db="EMBL/GenBank/DDBJ databases">
        <title>Hemimetabolous genomes reveal molecular basis of termite eusociality.</title>
        <authorList>
            <person name="Harrison M.C."/>
            <person name="Jongepier E."/>
            <person name="Robertson H.M."/>
            <person name="Arning N."/>
            <person name="Bitard-Feildel T."/>
            <person name="Chao H."/>
            <person name="Childers C.P."/>
            <person name="Dinh H."/>
            <person name="Doddapaneni H."/>
            <person name="Dugan S."/>
            <person name="Gowin J."/>
            <person name="Greiner C."/>
            <person name="Han Y."/>
            <person name="Hu H."/>
            <person name="Hughes D.S.T."/>
            <person name="Huylmans A.-K."/>
            <person name="Kemena C."/>
            <person name="Kremer L.P.M."/>
            <person name="Lee S.L."/>
            <person name="Lopez-Ezquerra A."/>
            <person name="Mallet L."/>
            <person name="Monroy-Kuhn J.M."/>
            <person name="Moser A."/>
            <person name="Murali S.C."/>
            <person name="Muzny D.M."/>
            <person name="Otani S."/>
            <person name="Piulachs M.-D."/>
            <person name="Poelchau M."/>
            <person name="Qu J."/>
            <person name="Schaub F."/>
            <person name="Wada-Katsumata A."/>
            <person name="Worley K.C."/>
            <person name="Xie Q."/>
            <person name="Ylla G."/>
            <person name="Poulsen M."/>
            <person name="Gibbs R.A."/>
            <person name="Schal C."/>
            <person name="Richards S."/>
            <person name="Belles X."/>
            <person name="Korb J."/>
            <person name="Bornberg-Bauer E."/>
        </authorList>
    </citation>
    <scope>NUCLEOTIDE SEQUENCE [LARGE SCALE GENOMIC DNA]</scope>
    <source>
        <tissue evidence="4">Whole body</tissue>
    </source>
</reference>
<protein>
    <recommendedName>
        <fullName evidence="3">Ribosomal protein eL8/eL30/eS12/Gadd45 domain-containing protein</fullName>
    </recommendedName>
</protein>
<dbReference type="InterPro" id="IPR024824">
    <property type="entry name" value="GADD45"/>
</dbReference>
<comment type="similarity">
    <text evidence="1">Belongs to the GADD45 family.</text>
</comment>
<feature type="coiled-coil region" evidence="2">
    <location>
        <begin position="45"/>
        <end position="126"/>
    </location>
</feature>
<dbReference type="SUPFAM" id="SSF55315">
    <property type="entry name" value="L30e-like"/>
    <property type="match status" value="1"/>
</dbReference>
<dbReference type="GO" id="GO:0005634">
    <property type="term" value="C:nucleus"/>
    <property type="evidence" value="ECO:0007669"/>
    <property type="project" value="InterPro"/>
</dbReference>
<dbReference type="Gene3D" id="3.30.1330.30">
    <property type="match status" value="1"/>
</dbReference>
<sequence length="320" mass="36438">MLKEIRANQVKADADRVRMENRMDANMRSYQEMEANRRKDKEDFLAKLESNQEKANIMLAKLYADRNTDKDDMLKEMKAMQENRKTDKEDLMTKLDANQEKAAADKEELKAAMQSIRTELDDQIQHRVENILAIVEHDKQTLRSAIPEQIEVSLCARTDKLQENLTKNYNETCAAIDETKREFQARAVMTVLRKAQSEKRLTCGLLPAIKLLEMDPGSALFCIMPESSQGNAALHIQTVLLQAFCYENDIHIIQVDSAGKLGDIVTGTHDGPRLDSSCVIVHQPWATDQPVLSKSEQQLVRFCHKTLDEFPQPVIKLPGL</sequence>
<dbReference type="InterPro" id="IPR004038">
    <property type="entry name" value="Ribosomal_eL8/eL30/eS12/Gad45"/>
</dbReference>
<evidence type="ECO:0000259" key="3">
    <source>
        <dbReference type="Pfam" id="PF01248"/>
    </source>
</evidence>
<accession>A0A2J7Q653</accession>
<keyword evidence="5" id="KW-1185">Reference proteome</keyword>
<dbReference type="Proteomes" id="UP000235965">
    <property type="component" value="Unassembled WGS sequence"/>
</dbReference>
<dbReference type="AlphaFoldDB" id="A0A2J7Q653"/>
<evidence type="ECO:0000256" key="2">
    <source>
        <dbReference type="SAM" id="Coils"/>
    </source>
</evidence>
<dbReference type="Pfam" id="PF01248">
    <property type="entry name" value="Ribosomal_L7Ae"/>
    <property type="match status" value="1"/>
</dbReference>